<feature type="domain" description="TrmE-type G" evidence="12">
    <location>
        <begin position="218"/>
        <end position="370"/>
    </location>
</feature>
<dbReference type="NCBIfam" id="TIGR00231">
    <property type="entry name" value="small_GTP"/>
    <property type="match status" value="1"/>
</dbReference>
<dbReference type="InterPro" id="IPR005225">
    <property type="entry name" value="Small_GTP-bd"/>
</dbReference>
<dbReference type="GO" id="GO:0002098">
    <property type="term" value="P:tRNA wobble uridine modification"/>
    <property type="evidence" value="ECO:0007669"/>
    <property type="project" value="TreeGrafter"/>
</dbReference>
<keyword evidence="8 10" id="KW-0630">Potassium</keyword>
<sequence>MINDTIAAISSGGKVNQAISIIRVSGSDSIEVVKKVFTGKVGKNQNITFGKIIDNTNNNEVIDEVLCMWYIGNNNFVGEDTVEINCHGGVVVTNQILELLLANGARLAEPGEFSRRSFLNGKMDLIKAEAINELIHAKTTSQTNLAIKKFSGKTSDYINELKSELAYFIGEMEVSIDYPEYDFENPFNEQLKDRLIQLNKKIAHTIELSETSRLIFDGIKVAIVGRPNVGKSSLLNALIDEEKAIVTNIPGTTRDIVEASWQYKGFLFKFIDTAGIRKTNEKIEKIGIDKSYEQLALSDVVVHVFDASNTENEFDFNIKNKAKEQNKIYIPVINKKDLLNSEDLNDESIYISAKNHDIENLKDSLVDSFKSIDLNNANYLNNSRQLALIKKAYNSIKDGIKAIEDGYDLDVVIIDIRQAWSSIADIIGRSDNEDLLDDMFKHFCLGK</sequence>
<evidence type="ECO:0000256" key="10">
    <source>
        <dbReference type="HAMAP-Rule" id="MF_00379"/>
    </source>
</evidence>
<evidence type="ECO:0000256" key="7">
    <source>
        <dbReference type="ARBA" id="ARBA00022842"/>
    </source>
</evidence>
<dbReference type="GO" id="GO:0046872">
    <property type="term" value="F:metal ion binding"/>
    <property type="evidence" value="ECO:0007669"/>
    <property type="project" value="UniProtKB-KW"/>
</dbReference>
<dbReference type="InterPro" id="IPR025867">
    <property type="entry name" value="MnmE_helical"/>
</dbReference>
<keyword evidence="7 10" id="KW-0460">Magnesium</keyword>
<evidence type="ECO:0000256" key="11">
    <source>
        <dbReference type="RuleBase" id="RU003313"/>
    </source>
</evidence>
<dbReference type="Pfam" id="PF12631">
    <property type="entry name" value="MnmE_helical"/>
    <property type="match status" value="1"/>
</dbReference>
<feature type="binding site" evidence="10">
    <location>
        <position position="122"/>
    </location>
    <ligand>
        <name>(6S)-5-formyl-5,6,7,8-tetrahydrofolate</name>
        <dbReference type="ChEBI" id="CHEBI:57457"/>
    </ligand>
</feature>
<dbReference type="CDD" id="cd14858">
    <property type="entry name" value="TrmE_N"/>
    <property type="match status" value="1"/>
</dbReference>
<dbReference type="SUPFAM" id="SSF52540">
    <property type="entry name" value="P-loop containing nucleoside triphosphate hydrolases"/>
    <property type="match status" value="1"/>
</dbReference>
<dbReference type="EC" id="3.6.-.-" evidence="10"/>
<evidence type="ECO:0000259" key="12">
    <source>
        <dbReference type="PROSITE" id="PS51709"/>
    </source>
</evidence>
<comment type="similarity">
    <text evidence="1 10 11">Belongs to the TRAFAC class TrmE-Era-EngA-EngB-Septin-like GTPase superfamily. TrmE GTPase family.</text>
</comment>
<dbReference type="InterPro" id="IPR027266">
    <property type="entry name" value="TrmE/GcvT-like"/>
</dbReference>
<comment type="caution">
    <text evidence="10">Lacks conserved residue(s) required for the propagation of feature annotation.</text>
</comment>
<comment type="subcellular location">
    <subcellularLocation>
        <location evidence="10">Cytoplasm</location>
    </subcellularLocation>
</comment>
<dbReference type="GO" id="GO:0005525">
    <property type="term" value="F:GTP binding"/>
    <property type="evidence" value="ECO:0007669"/>
    <property type="project" value="UniProtKB-UniRule"/>
</dbReference>
<dbReference type="Pfam" id="PF01926">
    <property type="entry name" value="MMR_HSR1"/>
    <property type="match status" value="1"/>
</dbReference>
<dbReference type="HAMAP" id="MF_00379">
    <property type="entry name" value="GTPase_MnmE"/>
    <property type="match status" value="1"/>
</dbReference>
<dbReference type="NCBIfam" id="TIGR00450">
    <property type="entry name" value="mnmE_trmE_thdF"/>
    <property type="match status" value="1"/>
</dbReference>
<evidence type="ECO:0000256" key="5">
    <source>
        <dbReference type="ARBA" id="ARBA00022741"/>
    </source>
</evidence>
<evidence type="ECO:0000256" key="2">
    <source>
        <dbReference type="ARBA" id="ARBA00022490"/>
    </source>
</evidence>
<feature type="binding site" evidence="10">
    <location>
        <begin position="247"/>
        <end position="253"/>
    </location>
    <ligand>
        <name>GTP</name>
        <dbReference type="ChEBI" id="CHEBI:37565"/>
    </ligand>
</feature>
<feature type="binding site" evidence="10">
    <location>
        <begin position="272"/>
        <end position="275"/>
    </location>
    <ligand>
        <name>GTP</name>
        <dbReference type="ChEBI" id="CHEBI:37565"/>
    </ligand>
</feature>
<dbReference type="PROSITE" id="PS51709">
    <property type="entry name" value="G_TRME"/>
    <property type="match status" value="1"/>
</dbReference>
<organism evidence="13 14">
    <name type="scientific">Mycoplasma tauri</name>
    <dbReference type="NCBI Taxonomy" id="547987"/>
    <lineage>
        <taxon>Bacteria</taxon>
        <taxon>Bacillati</taxon>
        <taxon>Mycoplasmatota</taxon>
        <taxon>Mollicutes</taxon>
        <taxon>Mycoplasmataceae</taxon>
        <taxon>Mycoplasma</taxon>
    </lineage>
</organism>
<dbReference type="CDD" id="cd04164">
    <property type="entry name" value="trmE"/>
    <property type="match status" value="1"/>
</dbReference>
<evidence type="ECO:0000256" key="6">
    <source>
        <dbReference type="ARBA" id="ARBA00022801"/>
    </source>
</evidence>
<gene>
    <name evidence="10 13" type="primary">mnmE</name>
    <name evidence="10" type="synonym">trmE</name>
    <name evidence="13" type="ORF">LAD73_01900</name>
</gene>
<dbReference type="GO" id="GO:0005829">
    <property type="term" value="C:cytosol"/>
    <property type="evidence" value="ECO:0007669"/>
    <property type="project" value="TreeGrafter"/>
</dbReference>
<dbReference type="Gene3D" id="1.20.120.430">
    <property type="entry name" value="tRNA modification GTPase MnmE domain 2"/>
    <property type="match status" value="1"/>
</dbReference>
<comment type="function">
    <text evidence="10">Exhibits a very high intrinsic GTPase hydrolysis rate. Involved in the addition of a carboxymethylaminomethyl (cmnm) group at the wobble position (U34) of certain tRNAs, forming tRNA-cmnm(5)s(2)U34.</text>
</comment>
<dbReference type="PANTHER" id="PTHR42714:SF2">
    <property type="entry name" value="TRNA MODIFICATION GTPASE GTPBP3, MITOCHONDRIAL"/>
    <property type="match status" value="1"/>
</dbReference>
<evidence type="ECO:0000313" key="14">
    <source>
        <dbReference type="Proteomes" id="UP000772186"/>
    </source>
</evidence>
<feature type="binding site" evidence="10">
    <location>
        <position position="247"/>
    </location>
    <ligand>
        <name>K(+)</name>
        <dbReference type="ChEBI" id="CHEBI:29103"/>
    </ligand>
</feature>
<name>A0A953ND95_9MOLU</name>
<feature type="binding site" evidence="10">
    <location>
        <begin position="228"/>
        <end position="233"/>
    </location>
    <ligand>
        <name>GTP</name>
        <dbReference type="ChEBI" id="CHEBI:37565"/>
    </ligand>
</feature>
<feature type="binding site" evidence="10">
    <location>
        <position position="232"/>
    </location>
    <ligand>
        <name>Mg(2+)</name>
        <dbReference type="ChEBI" id="CHEBI:18420"/>
    </ligand>
</feature>
<evidence type="ECO:0000256" key="4">
    <source>
        <dbReference type="ARBA" id="ARBA00022723"/>
    </source>
</evidence>
<dbReference type="Gene3D" id="3.30.1360.120">
    <property type="entry name" value="Probable tRNA modification gtpase trme, domain 1"/>
    <property type="match status" value="1"/>
</dbReference>
<comment type="cofactor">
    <cofactor evidence="10">
        <name>K(+)</name>
        <dbReference type="ChEBI" id="CHEBI:29103"/>
    </cofactor>
    <text evidence="10">Binds 1 potassium ion per subunit.</text>
</comment>
<dbReference type="FunFam" id="3.40.50.300:FF:001376">
    <property type="entry name" value="tRNA modification GTPase MnmE"/>
    <property type="match status" value="1"/>
</dbReference>
<dbReference type="InterPro" id="IPR031168">
    <property type="entry name" value="G_TrmE"/>
</dbReference>
<keyword evidence="3 10" id="KW-0819">tRNA processing</keyword>
<dbReference type="Proteomes" id="UP000772186">
    <property type="component" value="Unassembled WGS sequence"/>
</dbReference>
<keyword evidence="6 10" id="KW-0378">Hydrolase</keyword>
<feature type="binding site" evidence="10">
    <location>
        <position position="252"/>
    </location>
    <ligand>
        <name>K(+)</name>
        <dbReference type="ChEBI" id="CHEBI:29103"/>
    </ligand>
</feature>
<keyword evidence="14" id="KW-1185">Reference proteome</keyword>
<feature type="binding site" evidence="10">
    <location>
        <position position="228"/>
    </location>
    <ligand>
        <name>K(+)</name>
        <dbReference type="ChEBI" id="CHEBI:29103"/>
    </ligand>
</feature>
<evidence type="ECO:0000313" key="13">
    <source>
        <dbReference type="EMBL" id="MBZ4195470.1"/>
    </source>
</evidence>
<dbReference type="InterPro" id="IPR027368">
    <property type="entry name" value="MnmE_dom2"/>
</dbReference>
<feature type="binding site" evidence="10">
    <location>
        <position position="83"/>
    </location>
    <ligand>
        <name>(6S)-5-formyl-5,6,7,8-tetrahydrofolate</name>
        <dbReference type="ChEBI" id="CHEBI:57457"/>
    </ligand>
</feature>
<dbReference type="EMBL" id="JAIQBY010000016">
    <property type="protein sequence ID" value="MBZ4195470.1"/>
    <property type="molecule type" value="Genomic_DNA"/>
</dbReference>
<dbReference type="PANTHER" id="PTHR42714">
    <property type="entry name" value="TRNA MODIFICATION GTPASE GTPBP3"/>
    <property type="match status" value="1"/>
</dbReference>
<feature type="binding site" evidence="10">
    <location>
        <position position="23"/>
    </location>
    <ligand>
        <name>(6S)-5-formyl-5,6,7,8-tetrahydrofolate</name>
        <dbReference type="ChEBI" id="CHEBI:57457"/>
    </ligand>
</feature>
<keyword evidence="9 10" id="KW-0342">GTP-binding</keyword>
<accession>A0A953ND95</accession>
<dbReference type="RefSeq" id="WP_223644670.1">
    <property type="nucleotide sequence ID" value="NZ_JAIQBX010000001.1"/>
</dbReference>
<evidence type="ECO:0000256" key="8">
    <source>
        <dbReference type="ARBA" id="ARBA00022958"/>
    </source>
</evidence>
<dbReference type="InterPro" id="IPR018948">
    <property type="entry name" value="GTP-bd_TrmE_N"/>
</dbReference>
<feature type="binding site" evidence="10">
    <location>
        <position position="253"/>
    </location>
    <ligand>
        <name>Mg(2+)</name>
        <dbReference type="ChEBI" id="CHEBI:18420"/>
    </ligand>
</feature>
<dbReference type="AlphaFoldDB" id="A0A953ND95"/>
<comment type="subunit">
    <text evidence="10">Homodimer. Heterotetramer of two MnmE and two MnmG subunits.</text>
</comment>
<keyword evidence="2 10" id="KW-0963">Cytoplasm</keyword>
<protein>
    <recommendedName>
        <fullName evidence="10">tRNA modification GTPase MnmE</fullName>
        <ecNumber evidence="10">3.6.-.-</ecNumber>
    </recommendedName>
</protein>
<dbReference type="GO" id="GO:0003924">
    <property type="term" value="F:GTPase activity"/>
    <property type="evidence" value="ECO:0007669"/>
    <property type="project" value="UniProtKB-UniRule"/>
</dbReference>
<dbReference type="InterPro" id="IPR006073">
    <property type="entry name" value="GTP-bd"/>
</dbReference>
<dbReference type="InterPro" id="IPR004520">
    <property type="entry name" value="GTPase_MnmE"/>
</dbReference>
<feature type="binding site" evidence="10">
    <location>
        <position position="249"/>
    </location>
    <ligand>
        <name>K(+)</name>
        <dbReference type="ChEBI" id="CHEBI:29103"/>
    </ligand>
</feature>
<dbReference type="Pfam" id="PF10396">
    <property type="entry name" value="TrmE_N"/>
    <property type="match status" value="1"/>
</dbReference>
<comment type="caution">
    <text evidence="13">The sequence shown here is derived from an EMBL/GenBank/DDBJ whole genome shotgun (WGS) entry which is preliminary data.</text>
</comment>
<dbReference type="Gene3D" id="3.40.50.300">
    <property type="entry name" value="P-loop containing nucleotide triphosphate hydrolases"/>
    <property type="match status" value="1"/>
</dbReference>
<feature type="binding site" evidence="10">
    <location>
        <position position="447"/>
    </location>
    <ligand>
        <name>(6S)-5-formyl-5,6,7,8-tetrahydrofolate</name>
        <dbReference type="ChEBI" id="CHEBI:57457"/>
    </ligand>
</feature>
<keyword evidence="4 10" id="KW-0479">Metal-binding</keyword>
<reference evidence="13 14" key="1">
    <citation type="submission" date="2021-09" db="EMBL/GenBank/DDBJ databases">
        <title>WGS of Mycoplasma sp. Zaradi2 strains.</title>
        <authorList>
            <person name="Spergser J."/>
        </authorList>
    </citation>
    <scope>NUCLEOTIDE SEQUENCE [LARGE SCALE GENOMIC DNA]</scope>
    <source>
        <strain evidence="13 14">1331</strain>
    </source>
</reference>
<evidence type="ECO:0000256" key="1">
    <source>
        <dbReference type="ARBA" id="ARBA00011043"/>
    </source>
</evidence>
<keyword evidence="5 10" id="KW-0547">Nucleotide-binding</keyword>
<proteinExistence type="inferred from homology"/>
<dbReference type="InterPro" id="IPR027417">
    <property type="entry name" value="P-loop_NTPase"/>
</dbReference>
<evidence type="ECO:0000256" key="9">
    <source>
        <dbReference type="ARBA" id="ARBA00023134"/>
    </source>
</evidence>
<evidence type="ECO:0000256" key="3">
    <source>
        <dbReference type="ARBA" id="ARBA00022694"/>
    </source>
</evidence>
<dbReference type="GO" id="GO:0030488">
    <property type="term" value="P:tRNA methylation"/>
    <property type="evidence" value="ECO:0007669"/>
    <property type="project" value="TreeGrafter"/>
</dbReference>